<dbReference type="AlphaFoldDB" id="A0A9D2R0A5"/>
<dbReference type="PROSITE" id="PS51257">
    <property type="entry name" value="PROKAR_LIPOPROTEIN"/>
    <property type="match status" value="1"/>
</dbReference>
<accession>A0A9D2R0A5</accession>
<dbReference type="Proteomes" id="UP000823851">
    <property type="component" value="Unassembled WGS sequence"/>
</dbReference>
<feature type="chain" id="PRO_5038536333" evidence="2">
    <location>
        <begin position="21"/>
        <end position="256"/>
    </location>
</feature>
<name>A0A9D2R0A5_9FIRM</name>
<feature type="compositionally biased region" description="Acidic residues" evidence="1">
    <location>
        <begin position="62"/>
        <end position="88"/>
    </location>
</feature>
<proteinExistence type="predicted"/>
<comment type="caution">
    <text evidence="3">The sequence shown here is derived from an EMBL/GenBank/DDBJ whole genome shotgun (WGS) entry which is preliminary data.</text>
</comment>
<feature type="signal peptide" evidence="2">
    <location>
        <begin position="1"/>
        <end position="20"/>
    </location>
</feature>
<reference evidence="3" key="2">
    <citation type="submission" date="2021-04" db="EMBL/GenBank/DDBJ databases">
        <authorList>
            <person name="Gilroy R."/>
        </authorList>
    </citation>
    <scope>NUCLEOTIDE SEQUENCE</scope>
    <source>
        <strain evidence="3">ChiHjej8B7-25341</strain>
    </source>
</reference>
<keyword evidence="2" id="KW-0732">Signal</keyword>
<gene>
    <name evidence="3" type="ORF">H9912_04885</name>
</gene>
<organism evidence="3 4">
    <name type="scientific">Candidatus Eisenbergiella stercorigallinarum</name>
    <dbReference type="NCBI Taxonomy" id="2838557"/>
    <lineage>
        <taxon>Bacteria</taxon>
        <taxon>Bacillati</taxon>
        <taxon>Bacillota</taxon>
        <taxon>Clostridia</taxon>
        <taxon>Lachnospirales</taxon>
        <taxon>Lachnospiraceae</taxon>
        <taxon>Eisenbergiella</taxon>
    </lineage>
</organism>
<dbReference type="EMBL" id="DWUW01000140">
    <property type="protein sequence ID" value="HJD31263.1"/>
    <property type="molecule type" value="Genomic_DNA"/>
</dbReference>
<evidence type="ECO:0000256" key="2">
    <source>
        <dbReference type="SAM" id="SignalP"/>
    </source>
</evidence>
<protein>
    <submittedName>
        <fullName evidence="3">Uncharacterized protein</fullName>
    </submittedName>
</protein>
<evidence type="ECO:0000313" key="4">
    <source>
        <dbReference type="Proteomes" id="UP000823851"/>
    </source>
</evidence>
<feature type="compositionally biased region" description="Low complexity" evidence="1">
    <location>
        <begin position="41"/>
        <end position="61"/>
    </location>
</feature>
<sequence length="256" mass="27393">MKKRCAVFLAILLLSLTAACSGRTAARPAEPTETESGSIPGSAAGTETEAETDTGSTTEAEAPSESESTPETDAVSETESTPETETPSEAESTSATASSAAAATAHADVLLTEPPEISLTDPLSSTYMTFTLRSGTSEWSWADKDGITSSIACGCAPLDLDPEQAATLDVPDYNRMDSVPYLLSCVILPDRVLLREWDIQDLGSTDAEPLSETQYSEALPIELKKGRVYELVAAWEEEKQEERSFWGEASYLFLTE</sequence>
<feature type="region of interest" description="Disordered" evidence="1">
    <location>
        <begin position="23"/>
        <end position="101"/>
    </location>
</feature>
<reference evidence="3" key="1">
    <citation type="journal article" date="2021" name="PeerJ">
        <title>Extensive microbial diversity within the chicken gut microbiome revealed by metagenomics and culture.</title>
        <authorList>
            <person name="Gilroy R."/>
            <person name="Ravi A."/>
            <person name="Getino M."/>
            <person name="Pursley I."/>
            <person name="Horton D.L."/>
            <person name="Alikhan N.F."/>
            <person name="Baker D."/>
            <person name="Gharbi K."/>
            <person name="Hall N."/>
            <person name="Watson M."/>
            <person name="Adriaenssens E.M."/>
            <person name="Foster-Nyarko E."/>
            <person name="Jarju S."/>
            <person name="Secka A."/>
            <person name="Antonio M."/>
            <person name="Oren A."/>
            <person name="Chaudhuri R.R."/>
            <person name="La Ragione R."/>
            <person name="Hildebrand F."/>
            <person name="Pallen M.J."/>
        </authorList>
    </citation>
    <scope>NUCLEOTIDE SEQUENCE</scope>
    <source>
        <strain evidence="3">ChiHjej8B7-25341</strain>
    </source>
</reference>
<evidence type="ECO:0000313" key="3">
    <source>
        <dbReference type="EMBL" id="HJD31263.1"/>
    </source>
</evidence>
<evidence type="ECO:0000256" key="1">
    <source>
        <dbReference type="SAM" id="MobiDB-lite"/>
    </source>
</evidence>
<feature type="compositionally biased region" description="Low complexity" evidence="1">
    <location>
        <begin position="89"/>
        <end position="101"/>
    </location>
</feature>